<dbReference type="PROSITE" id="PS01359">
    <property type="entry name" value="ZF_PHD_1"/>
    <property type="match status" value="1"/>
</dbReference>
<dbReference type="PANTHER" id="PTHR46309:SF1">
    <property type="entry name" value="PHD FINGER PROTEIN 12"/>
    <property type="match status" value="1"/>
</dbReference>
<dbReference type="SUPFAM" id="SSF57903">
    <property type="entry name" value="FYVE/PHD zinc finger"/>
    <property type="match status" value="2"/>
</dbReference>
<evidence type="ECO:0000256" key="2">
    <source>
        <dbReference type="ARBA" id="ARBA00022771"/>
    </source>
</evidence>
<dbReference type="EMBL" id="FN655085">
    <property type="protein sequence ID" value="CBY37908.1"/>
    <property type="molecule type" value="Genomic_DNA"/>
</dbReference>
<dbReference type="InterPro" id="IPR001965">
    <property type="entry name" value="Znf_PHD"/>
</dbReference>
<evidence type="ECO:0000256" key="4">
    <source>
        <dbReference type="PROSITE-ProRule" id="PRU00146"/>
    </source>
</evidence>
<feature type="region of interest" description="Disordered" evidence="5">
    <location>
        <begin position="469"/>
        <end position="524"/>
    </location>
</feature>
<dbReference type="InterPro" id="IPR013083">
    <property type="entry name" value="Znf_RING/FYVE/PHD"/>
</dbReference>
<accession>E4YR16</accession>
<feature type="domain" description="FHA" evidence="6">
    <location>
        <begin position="373"/>
        <end position="425"/>
    </location>
</feature>
<dbReference type="GO" id="GO:0070822">
    <property type="term" value="C:Sin3-type complex"/>
    <property type="evidence" value="ECO:0007669"/>
    <property type="project" value="TreeGrafter"/>
</dbReference>
<evidence type="ECO:0000256" key="3">
    <source>
        <dbReference type="ARBA" id="ARBA00022833"/>
    </source>
</evidence>
<dbReference type="SMART" id="SM00249">
    <property type="entry name" value="PHD"/>
    <property type="match status" value="2"/>
</dbReference>
<dbReference type="GO" id="GO:0003714">
    <property type="term" value="F:transcription corepressor activity"/>
    <property type="evidence" value="ECO:0007669"/>
    <property type="project" value="InterPro"/>
</dbReference>
<proteinExistence type="predicted"/>
<dbReference type="Gene3D" id="3.30.40.10">
    <property type="entry name" value="Zinc/RING finger domain, C3HC4 (zinc finger)"/>
    <property type="match status" value="1"/>
</dbReference>
<dbReference type="Gene3D" id="2.30.30.1150">
    <property type="match status" value="1"/>
</dbReference>
<sequence length="591" mass="66796">MSTETREEYIGDEIQKLIAPPVANESKSQKRGWRKRNNEYCEACKDGGELVCCEKCPISYHPTCTNPPCDANDLPDKWICRGCSLKLKDSLDDEKEDANIFEMIERCQEPMNPTNFLIPATITQDMNLPGERRMRKKGGKYKRPYHEIDSNGCVQLSRITGEPIKLCHLCGISSRKAQLIMCDFCPLLYHADCLNPPLKYPPSTKWMCPVHPESMLLQNRDLFQSQRKAIADLFSEKLNPSVIITELLKKRQRSTNLRKSNTSMLLNNSSIEVANVESLPKKKSIVPPGIKKAYKTRRFIETSSASEKEAELFLFCIPNFGRKRVAEEQKKVALISDEEPRTPEEVELPEKYSCLLMPIGVDALPFFVTEPISKIGTSPDNQIVLTAKKCETISPHHAVLYEDISGNWELLDYSIHGMTVNGVEYGLEEPDLNIKADDSFSSDFTERIYSIKKGGWIIKEDKKLEWISGKSDSENSDSDDESKPADEITNQNLAKVKKSPCPSPTPSHGSEKSKFKKRSKKNAKQEAEVVKYKCGCPAPEPGWESPVQLTHGSVIQFGCNKYLFVCKDDAVLDDNEEISIPVAQDYKEEFS</sequence>
<evidence type="ECO:0000259" key="6">
    <source>
        <dbReference type="PROSITE" id="PS50006"/>
    </source>
</evidence>
<dbReference type="InterPro" id="IPR008984">
    <property type="entry name" value="SMAD_FHA_dom_sf"/>
</dbReference>
<evidence type="ECO:0000256" key="5">
    <source>
        <dbReference type="SAM" id="MobiDB-lite"/>
    </source>
</evidence>
<dbReference type="SUPFAM" id="SSF49879">
    <property type="entry name" value="SMAD/FHA domain"/>
    <property type="match status" value="1"/>
</dbReference>
<dbReference type="CDD" id="cd15534">
    <property type="entry name" value="PHD2_PHF12_Rco1"/>
    <property type="match status" value="1"/>
</dbReference>
<dbReference type="PROSITE" id="PS50016">
    <property type="entry name" value="ZF_PHD_2"/>
    <property type="match status" value="2"/>
</dbReference>
<dbReference type="InterPro" id="IPR011011">
    <property type="entry name" value="Znf_FYVE_PHD"/>
</dbReference>
<keyword evidence="2 4" id="KW-0863">Zinc-finger</keyword>
<dbReference type="InterPro" id="IPR042163">
    <property type="entry name" value="PHF12"/>
</dbReference>
<dbReference type="PANTHER" id="PTHR46309">
    <property type="entry name" value="PHD FINGER PROTEIN 12"/>
    <property type="match status" value="1"/>
</dbReference>
<dbReference type="Proteomes" id="UP000011014">
    <property type="component" value="Unassembled WGS sequence"/>
</dbReference>
<dbReference type="GO" id="GO:0008270">
    <property type="term" value="F:zinc ion binding"/>
    <property type="evidence" value="ECO:0007669"/>
    <property type="project" value="UniProtKB-KW"/>
</dbReference>
<keyword evidence="1" id="KW-0479">Metal-binding</keyword>
<reference evidence="8" key="1">
    <citation type="journal article" date="2010" name="Science">
        <title>Plasticity of animal genome architecture unmasked by rapid evolution of a pelagic tunicate.</title>
        <authorList>
            <person name="Denoeud F."/>
            <person name="Henriet S."/>
            <person name="Mungpakdee S."/>
            <person name="Aury J.M."/>
            <person name="Da Silva C."/>
            <person name="Brinkmann H."/>
            <person name="Mikhaleva J."/>
            <person name="Olsen L.C."/>
            <person name="Jubin C."/>
            <person name="Canestro C."/>
            <person name="Bouquet J.M."/>
            <person name="Danks G."/>
            <person name="Poulain J."/>
            <person name="Campsteijn C."/>
            <person name="Adamski M."/>
            <person name="Cross I."/>
            <person name="Yadetie F."/>
            <person name="Muffato M."/>
            <person name="Louis A."/>
            <person name="Butcher S."/>
            <person name="Tsagkogeorga G."/>
            <person name="Konrad A."/>
            <person name="Singh S."/>
            <person name="Jensen M.F."/>
            <person name="Cong E.H."/>
            <person name="Eikeseth-Otteraa H."/>
            <person name="Noel B."/>
            <person name="Anthouard V."/>
            <person name="Porcel B.M."/>
            <person name="Kachouri-Lafond R."/>
            <person name="Nishino A."/>
            <person name="Ugolini M."/>
            <person name="Chourrout P."/>
            <person name="Nishida H."/>
            <person name="Aasland R."/>
            <person name="Huzurbazar S."/>
            <person name="Westhof E."/>
            <person name="Delsuc F."/>
            <person name="Lehrach H."/>
            <person name="Reinhardt R."/>
            <person name="Weissenbach J."/>
            <person name="Roy S.W."/>
            <person name="Artiguenave F."/>
            <person name="Postlethwait J.H."/>
            <person name="Manak J.R."/>
            <person name="Thompson E.M."/>
            <person name="Jaillon O."/>
            <person name="Du Pasquier L."/>
            <person name="Boudinot P."/>
            <person name="Liberles D.A."/>
            <person name="Volff J.N."/>
            <person name="Philippe H."/>
            <person name="Lenhard B."/>
            <person name="Roest Crollius H."/>
            <person name="Wincker P."/>
            <person name="Chourrout D."/>
        </authorList>
    </citation>
    <scope>NUCLEOTIDE SEQUENCE [LARGE SCALE GENOMIC DNA]</scope>
</reference>
<protein>
    <recommendedName>
        <fullName evidence="9">PHD-type domain-containing protein</fullName>
    </recommendedName>
</protein>
<organism evidence="8">
    <name type="scientific">Oikopleura dioica</name>
    <name type="common">Tunicate</name>
    <dbReference type="NCBI Taxonomy" id="34765"/>
    <lineage>
        <taxon>Eukaryota</taxon>
        <taxon>Metazoa</taxon>
        <taxon>Chordata</taxon>
        <taxon>Tunicata</taxon>
        <taxon>Appendicularia</taxon>
        <taxon>Copelata</taxon>
        <taxon>Oikopleuridae</taxon>
        <taxon>Oikopleura</taxon>
    </lineage>
</organism>
<dbReference type="PROSITE" id="PS50006">
    <property type="entry name" value="FHA_DOMAIN"/>
    <property type="match status" value="1"/>
</dbReference>
<dbReference type="Pfam" id="PF00628">
    <property type="entry name" value="PHD"/>
    <property type="match status" value="2"/>
</dbReference>
<dbReference type="InterPro" id="IPR019787">
    <property type="entry name" value="Znf_PHD-finger"/>
</dbReference>
<dbReference type="Gene3D" id="2.60.200.20">
    <property type="match status" value="1"/>
</dbReference>
<dbReference type="GO" id="GO:0000122">
    <property type="term" value="P:negative regulation of transcription by RNA polymerase II"/>
    <property type="evidence" value="ECO:0007669"/>
    <property type="project" value="TreeGrafter"/>
</dbReference>
<evidence type="ECO:0008006" key="9">
    <source>
        <dbReference type="Google" id="ProtNLM"/>
    </source>
</evidence>
<evidence type="ECO:0000256" key="1">
    <source>
        <dbReference type="ARBA" id="ARBA00022723"/>
    </source>
</evidence>
<keyword evidence="3" id="KW-0862">Zinc</keyword>
<evidence type="ECO:0000313" key="8">
    <source>
        <dbReference type="EMBL" id="CBY37908.1"/>
    </source>
</evidence>
<feature type="domain" description="PHD-type" evidence="7">
    <location>
        <begin position="38"/>
        <end position="86"/>
    </location>
</feature>
<feature type="domain" description="PHD-type" evidence="7">
    <location>
        <begin position="164"/>
        <end position="214"/>
    </location>
</feature>
<gene>
    <name evidence="8" type="ORF">GSOID_T00031403001</name>
</gene>
<dbReference type="InterPro" id="IPR000253">
    <property type="entry name" value="FHA_dom"/>
</dbReference>
<dbReference type="InterPro" id="IPR019786">
    <property type="entry name" value="Zinc_finger_PHD-type_CS"/>
</dbReference>
<name>E4YR16_OIKDI</name>
<evidence type="ECO:0000259" key="7">
    <source>
        <dbReference type="PROSITE" id="PS50016"/>
    </source>
</evidence>
<dbReference type="Pfam" id="PF00498">
    <property type="entry name" value="FHA"/>
    <property type="match status" value="1"/>
</dbReference>
<dbReference type="AlphaFoldDB" id="E4YR16"/>